<name>A0A917EH03_9RHOB</name>
<sequence>MAFEINEIVQDSNRKLRAAGNDVCAEFGLTNPVSPQGRGVGYFNASLFKRGTFINDSEVQGNQMPGLDACVAAKGIRLASRSGYIARGKPEKLAPKVLRRCLTSCKPGGLRIQWHTNEPERRSHQVRDPALKLILTLNRRDRHELVHRLPSRD</sequence>
<dbReference type="AlphaFoldDB" id="A0A917EH03"/>
<accession>A0A917EH03</accession>
<evidence type="ECO:0000313" key="1">
    <source>
        <dbReference type="EMBL" id="GGE40227.1"/>
    </source>
</evidence>
<reference evidence="1" key="2">
    <citation type="submission" date="2020-09" db="EMBL/GenBank/DDBJ databases">
        <authorList>
            <person name="Sun Q."/>
            <person name="Zhou Y."/>
        </authorList>
    </citation>
    <scope>NUCLEOTIDE SEQUENCE</scope>
    <source>
        <strain evidence="1">CGMCC 1.16012</strain>
    </source>
</reference>
<proteinExistence type="predicted"/>
<organism evidence="1 2">
    <name type="scientific">Actibacterium pelagium</name>
    <dbReference type="NCBI Taxonomy" id="2029103"/>
    <lineage>
        <taxon>Bacteria</taxon>
        <taxon>Pseudomonadati</taxon>
        <taxon>Pseudomonadota</taxon>
        <taxon>Alphaproteobacteria</taxon>
        <taxon>Rhodobacterales</taxon>
        <taxon>Roseobacteraceae</taxon>
        <taxon>Actibacterium</taxon>
    </lineage>
</organism>
<dbReference type="Proteomes" id="UP000606730">
    <property type="component" value="Unassembled WGS sequence"/>
</dbReference>
<gene>
    <name evidence="1" type="ORF">GCM10011517_04950</name>
</gene>
<dbReference type="EMBL" id="BMKN01000001">
    <property type="protein sequence ID" value="GGE40227.1"/>
    <property type="molecule type" value="Genomic_DNA"/>
</dbReference>
<evidence type="ECO:0000313" key="2">
    <source>
        <dbReference type="Proteomes" id="UP000606730"/>
    </source>
</evidence>
<comment type="caution">
    <text evidence="1">The sequence shown here is derived from an EMBL/GenBank/DDBJ whole genome shotgun (WGS) entry which is preliminary data.</text>
</comment>
<keyword evidence="2" id="KW-1185">Reference proteome</keyword>
<protein>
    <submittedName>
        <fullName evidence="1">Uncharacterized protein</fullName>
    </submittedName>
</protein>
<reference evidence="1" key="1">
    <citation type="journal article" date="2014" name="Int. J. Syst. Evol. Microbiol.">
        <title>Complete genome sequence of Corynebacterium casei LMG S-19264T (=DSM 44701T), isolated from a smear-ripened cheese.</title>
        <authorList>
            <consortium name="US DOE Joint Genome Institute (JGI-PGF)"/>
            <person name="Walter F."/>
            <person name="Albersmeier A."/>
            <person name="Kalinowski J."/>
            <person name="Ruckert C."/>
        </authorList>
    </citation>
    <scope>NUCLEOTIDE SEQUENCE</scope>
    <source>
        <strain evidence="1">CGMCC 1.16012</strain>
    </source>
</reference>